<feature type="domain" description="Xylose isomerase-like TIM barrel" evidence="1">
    <location>
        <begin position="65"/>
        <end position="287"/>
    </location>
</feature>
<dbReference type="InterPro" id="IPR036237">
    <property type="entry name" value="Xyl_isomerase-like_sf"/>
</dbReference>
<protein>
    <submittedName>
        <fullName evidence="2">Sugar phosphate isomerase/epimerase</fullName>
    </submittedName>
</protein>
<keyword evidence="3" id="KW-1185">Reference proteome</keyword>
<sequence>MSEYSQIHASRREFIKTTSLATAGAFLSPGSFAQSVKPVAAAKSDHPICVFSKHLQFLQVPELAKAVAAMGYNGIDLTVRKGGHIEPEHAVAQLPQVIAAIRKAGLEVPMIATDIIDPNHPLTEPILKMAASLGVKHYRTAYLSFDPKIGVAKSLEMHRIQLRDLAAINKKYNIQGAYQNHAGTNLGSSVWDIWEVIKDLDPQYMGVQYDPKHATAEGGMSWVNGMDILKNHIRCMAIKDFYWEKKGDTWVHTYVPLGEGMVDYKKVFSLVKQYKIHGPLSIHFEYPLGGADKGARQITIAQEEVLTAMKRDLHTLRNMLKEAENN</sequence>
<dbReference type="InterPro" id="IPR050312">
    <property type="entry name" value="IolE/XylAMocC-like"/>
</dbReference>
<dbReference type="RefSeq" id="WP_162442480.1">
    <property type="nucleotide sequence ID" value="NZ_CP048222.1"/>
</dbReference>
<accession>A0A6C0GEL7</accession>
<dbReference type="AlphaFoldDB" id="A0A6C0GEL7"/>
<dbReference type="PANTHER" id="PTHR12110">
    <property type="entry name" value="HYDROXYPYRUVATE ISOMERASE"/>
    <property type="match status" value="1"/>
</dbReference>
<evidence type="ECO:0000259" key="1">
    <source>
        <dbReference type="Pfam" id="PF01261"/>
    </source>
</evidence>
<dbReference type="Pfam" id="PF01261">
    <property type="entry name" value="AP_endonuc_2"/>
    <property type="match status" value="1"/>
</dbReference>
<dbReference type="PROSITE" id="PS51318">
    <property type="entry name" value="TAT"/>
    <property type="match status" value="1"/>
</dbReference>
<evidence type="ECO:0000313" key="3">
    <source>
        <dbReference type="Proteomes" id="UP000480178"/>
    </source>
</evidence>
<proteinExistence type="predicted"/>
<dbReference type="SUPFAM" id="SSF51658">
    <property type="entry name" value="Xylose isomerase-like"/>
    <property type="match status" value="1"/>
</dbReference>
<gene>
    <name evidence="2" type="ORF">GXP67_07005</name>
</gene>
<name>A0A6C0GEL7_9BACT</name>
<reference evidence="2 3" key="1">
    <citation type="submission" date="2020-01" db="EMBL/GenBank/DDBJ databases">
        <authorList>
            <person name="Kim M.K."/>
        </authorList>
    </citation>
    <scope>NUCLEOTIDE SEQUENCE [LARGE SCALE GENOMIC DNA]</scope>
    <source>
        <strain evidence="2 3">172606-1</strain>
    </source>
</reference>
<dbReference type="GO" id="GO:0016853">
    <property type="term" value="F:isomerase activity"/>
    <property type="evidence" value="ECO:0007669"/>
    <property type="project" value="UniProtKB-KW"/>
</dbReference>
<keyword evidence="2" id="KW-0413">Isomerase</keyword>
<organism evidence="2 3">
    <name type="scientific">Rhodocytophaga rosea</name>
    <dbReference type="NCBI Taxonomy" id="2704465"/>
    <lineage>
        <taxon>Bacteria</taxon>
        <taxon>Pseudomonadati</taxon>
        <taxon>Bacteroidota</taxon>
        <taxon>Cytophagia</taxon>
        <taxon>Cytophagales</taxon>
        <taxon>Rhodocytophagaceae</taxon>
        <taxon>Rhodocytophaga</taxon>
    </lineage>
</organism>
<dbReference type="PANTHER" id="PTHR12110:SF41">
    <property type="entry name" value="INOSOSE DEHYDRATASE"/>
    <property type="match status" value="1"/>
</dbReference>
<dbReference type="InterPro" id="IPR006311">
    <property type="entry name" value="TAT_signal"/>
</dbReference>
<dbReference type="Gene3D" id="3.20.20.150">
    <property type="entry name" value="Divalent-metal-dependent TIM barrel enzymes"/>
    <property type="match status" value="1"/>
</dbReference>
<dbReference type="KEGG" id="rhoz:GXP67_07005"/>
<dbReference type="EMBL" id="CP048222">
    <property type="protein sequence ID" value="QHT66425.1"/>
    <property type="molecule type" value="Genomic_DNA"/>
</dbReference>
<dbReference type="InterPro" id="IPR013022">
    <property type="entry name" value="Xyl_isomerase-like_TIM-brl"/>
</dbReference>
<evidence type="ECO:0000313" key="2">
    <source>
        <dbReference type="EMBL" id="QHT66425.1"/>
    </source>
</evidence>
<dbReference type="Proteomes" id="UP000480178">
    <property type="component" value="Chromosome"/>
</dbReference>